<dbReference type="PANTHER" id="PTHR38593:SF1">
    <property type="entry name" value="BLR2558 PROTEIN"/>
    <property type="match status" value="1"/>
</dbReference>
<dbReference type="eggNOG" id="COG3652">
    <property type="taxonomic scope" value="Bacteria"/>
</dbReference>
<evidence type="ECO:0000259" key="2">
    <source>
        <dbReference type="Pfam" id="PF13628"/>
    </source>
</evidence>
<accession>L8JQT5</accession>
<organism evidence="3 4">
    <name type="scientific">Fulvivirga imtechensis AK7</name>
    <dbReference type="NCBI Taxonomy" id="1237149"/>
    <lineage>
        <taxon>Bacteria</taxon>
        <taxon>Pseudomonadati</taxon>
        <taxon>Bacteroidota</taxon>
        <taxon>Cytophagia</taxon>
        <taxon>Cytophagales</taxon>
        <taxon>Fulvivirgaceae</taxon>
        <taxon>Fulvivirga</taxon>
    </lineage>
</organism>
<feature type="chain" id="PRO_5003993393" description="DUF4142 domain-containing protein" evidence="1">
    <location>
        <begin position="20"/>
        <end position="191"/>
    </location>
</feature>
<feature type="domain" description="DUF4142" evidence="2">
    <location>
        <begin position="47"/>
        <end position="183"/>
    </location>
</feature>
<dbReference type="EMBL" id="AMZN01000043">
    <property type="protein sequence ID" value="ELR71316.1"/>
    <property type="molecule type" value="Genomic_DNA"/>
</dbReference>
<reference evidence="3 4" key="1">
    <citation type="submission" date="2012-12" db="EMBL/GenBank/DDBJ databases">
        <title>Genome assembly of Fulvivirga imtechensis AK7.</title>
        <authorList>
            <person name="Nupur N."/>
            <person name="Khatri I."/>
            <person name="Kumar R."/>
            <person name="Subramanian S."/>
            <person name="Pinnaka A."/>
        </authorList>
    </citation>
    <scope>NUCLEOTIDE SEQUENCE [LARGE SCALE GENOMIC DNA]</scope>
    <source>
        <strain evidence="3 4">AK7</strain>
    </source>
</reference>
<name>L8JQT5_9BACT</name>
<comment type="caution">
    <text evidence="3">The sequence shown here is derived from an EMBL/GenBank/DDBJ whole genome shotgun (WGS) entry which is preliminary data.</text>
</comment>
<sequence>MAMKLLLINLFLVSCFVISCNQPTNEEQTKGAAEDLNEETLSGNAKKDADFIVEAYTHSLMLREYGHVAMEKEGIPAAITEFAKTSVEFNENINKQLTQMTVNTKIVLPTSIGENVLRFKEKLQETRGKDFAEKYMNVVGEIQSKMISDYQKAFNRTENAQLSEWLQVAIPQINEREEYADQLSAYADDIE</sequence>
<feature type="signal peptide" evidence="1">
    <location>
        <begin position="1"/>
        <end position="19"/>
    </location>
</feature>
<keyword evidence="4" id="KW-1185">Reference proteome</keyword>
<dbReference type="Pfam" id="PF13628">
    <property type="entry name" value="DUF4142"/>
    <property type="match status" value="1"/>
</dbReference>
<evidence type="ECO:0000256" key="1">
    <source>
        <dbReference type="SAM" id="SignalP"/>
    </source>
</evidence>
<gene>
    <name evidence="3" type="ORF">C900_02931</name>
</gene>
<dbReference type="InterPro" id="IPR025419">
    <property type="entry name" value="DUF4142"/>
</dbReference>
<proteinExistence type="predicted"/>
<dbReference type="PROSITE" id="PS51257">
    <property type="entry name" value="PROKAR_LIPOPROTEIN"/>
    <property type="match status" value="1"/>
</dbReference>
<dbReference type="PANTHER" id="PTHR38593">
    <property type="entry name" value="BLR2558 PROTEIN"/>
    <property type="match status" value="1"/>
</dbReference>
<protein>
    <recommendedName>
        <fullName evidence="2">DUF4142 domain-containing protein</fullName>
    </recommendedName>
</protein>
<evidence type="ECO:0000313" key="4">
    <source>
        <dbReference type="Proteomes" id="UP000011135"/>
    </source>
</evidence>
<dbReference type="Proteomes" id="UP000011135">
    <property type="component" value="Unassembled WGS sequence"/>
</dbReference>
<dbReference type="AlphaFoldDB" id="L8JQT5"/>
<keyword evidence="1" id="KW-0732">Signal</keyword>
<evidence type="ECO:0000313" key="3">
    <source>
        <dbReference type="EMBL" id="ELR71316.1"/>
    </source>
</evidence>